<feature type="transmembrane region" description="Helical" evidence="9">
    <location>
        <begin position="128"/>
        <end position="149"/>
    </location>
</feature>
<organism evidence="11 12">
    <name type="scientific">Dillenia turbinata</name>
    <dbReference type="NCBI Taxonomy" id="194707"/>
    <lineage>
        <taxon>Eukaryota</taxon>
        <taxon>Viridiplantae</taxon>
        <taxon>Streptophyta</taxon>
        <taxon>Embryophyta</taxon>
        <taxon>Tracheophyta</taxon>
        <taxon>Spermatophyta</taxon>
        <taxon>Magnoliopsida</taxon>
        <taxon>eudicotyledons</taxon>
        <taxon>Gunneridae</taxon>
        <taxon>Pentapetalae</taxon>
        <taxon>Dilleniales</taxon>
        <taxon>Dilleniaceae</taxon>
        <taxon>Dillenia</taxon>
    </lineage>
</organism>
<dbReference type="PANTHER" id="PTHR48021:SF25">
    <property type="entry name" value="SUGAR TRANSPORTER ERD6-LIKE 5"/>
    <property type="match status" value="1"/>
</dbReference>
<feature type="transmembrane region" description="Helical" evidence="9">
    <location>
        <begin position="43"/>
        <end position="63"/>
    </location>
</feature>
<keyword evidence="4" id="KW-1003">Cell membrane</keyword>
<reference evidence="11 12" key="1">
    <citation type="submission" date="2023-12" db="EMBL/GenBank/DDBJ databases">
        <title>A high-quality genome assembly for Dillenia turbinata (Dilleniales).</title>
        <authorList>
            <person name="Chanderbali A."/>
        </authorList>
    </citation>
    <scope>NUCLEOTIDE SEQUENCE [LARGE SCALE GENOMIC DNA]</scope>
    <source>
        <strain evidence="11">LSX21</strain>
        <tissue evidence="11">Leaf</tissue>
    </source>
</reference>
<sequence length="421" mass="46033">MERDGADGEVMRRSLLEKESEEANILSAGGGASLGSSFHVTTVLLAMWLAEIFALTGWLAVAFSKGAWSLDLGRLSMGIATAIISYVVPVYISEISPEKLRGGLTLFNQFLMCCGISTFYFIGNFISWRVLALSGACPAILQLLGLFLIPESPRWLAKVGDYEGCELVLQHLRGKSTDISQEAADIRDYMENLKLQPEEKFLHVFQRKYANALIVGVGLMGLQQMSGGQGVTAYASSIFSAAGFSTEFGTTVLAILQVLTIGLGVFLMDRLGRRPLLLISAAGMCFGSLVVGMSFLFQDLDWWSDATPTLVFFGILIYFGTYAIGVLGIPWVIMSEIFPINIKASAGSLVNLVCWIGSWIVTYTFNFMMEWSTGGMFFVFAGTCGVIVVFVTYLVPETMSRTLEEIHVSMTKSPLEEGFMD</sequence>
<feature type="transmembrane region" description="Helical" evidence="9">
    <location>
        <begin position="75"/>
        <end position="92"/>
    </location>
</feature>
<gene>
    <name evidence="11" type="ORF">RJ641_020636</name>
</gene>
<feature type="transmembrane region" description="Helical" evidence="9">
    <location>
        <begin position="375"/>
        <end position="395"/>
    </location>
</feature>
<dbReference type="InterPro" id="IPR005829">
    <property type="entry name" value="Sugar_transporter_CS"/>
</dbReference>
<evidence type="ECO:0000259" key="10">
    <source>
        <dbReference type="PROSITE" id="PS50850"/>
    </source>
</evidence>
<evidence type="ECO:0000313" key="12">
    <source>
        <dbReference type="Proteomes" id="UP001370490"/>
    </source>
</evidence>
<dbReference type="InterPro" id="IPR050549">
    <property type="entry name" value="MFS_Trehalose_Transporter"/>
</dbReference>
<evidence type="ECO:0000256" key="1">
    <source>
        <dbReference type="ARBA" id="ARBA00004651"/>
    </source>
</evidence>
<keyword evidence="7 9" id="KW-1133">Transmembrane helix</keyword>
<dbReference type="InterPro" id="IPR003663">
    <property type="entry name" value="Sugar/inositol_transpt"/>
</dbReference>
<feature type="transmembrane region" description="Helical" evidence="9">
    <location>
        <begin position="104"/>
        <end position="122"/>
    </location>
</feature>
<dbReference type="InterPro" id="IPR044775">
    <property type="entry name" value="MFS_ERD6/Tret1-like"/>
</dbReference>
<keyword evidence="3" id="KW-0813">Transport</keyword>
<evidence type="ECO:0000256" key="3">
    <source>
        <dbReference type="ARBA" id="ARBA00022448"/>
    </source>
</evidence>
<evidence type="ECO:0000256" key="7">
    <source>
        <dbReference type="ARBA" id="ARBA00022989"/>
    </source>
</evidence>
<dbReference type="EMBL" id="JBAMMX010000025">
    <property type="protein sequence ID" value="KAK6915519.1"/>
    <property type="molecule type" value="Genomic_DNA"/>
</dbReference>
<dbReference type="InterPro" id="IPR036259">
    <property type="entry name" value="MFS_trans_sf"/>
</dbReference>
<name>A0AAN8UK29_9MAGN</name>
<dbReference type="CDD" id="cd17358">
    <property type="entry name" value="MFS_GLUT6_8_Class3_like"/>
    <property type="match status" value="1"/>
</dbReference>
<evidence type="ECO:0000256" key="9">
    <source>
        <dbReference type="SAM" id="Phobius"/>
    </source>
</evidence>
<dbReference type="PROSITE" id="PS50850">
    <property type="entry name" value="MFS"/>
    <property type="match status" value="1"/>
</dbReference>
<keyword evidence="8 9" id="KW-0472">Membrane</keyword>
<proteinExistence type="inferred from homology"/>
<evidence type="ECO:0000256" key="2">
    <source>
        <dbReference type="ARBA" id="ARBA00010992"/>
    </source>
</evidence>
<keyword evidence="6 9" id="KW-0812">Transmembrane</keyword>
<dbReference type="PANTHER" id="PTHR48021">
    <property type="match status" value="1"/>
</dbReference>
<dbReference type="FunFam" id="1.20.1250.20:FF:000218">
    <property type="entry name" value="facilitated trehalose transporter Tret1"/>
    <property type="match status" value="1"/>
</dbReference>
<comment type="subcellular location">
    <subcellularLocation>
        <location evidence="1">Cell membrane</location>
        <topology evidence="1">Multi-pass membrane protein</topology>
    </subcellularLocation>
</comment>
<dbReference type="InterPro" id="IPR005828">
    <property type="entry name" value="MFS_sugar_transport-like"/>
</dbReference>
<feature type="transmembrane region" description="Helical" evidence="9">
    <location>
        <begin position="248"/>
        <end position="268"/>
    </location>
</feature>
<dbReference type="SUPFAM" id="SSF103473">
    <property type="entry name" value="MFS general substrate transporter"/>
    <property type="match status" value="1"/>
</dbReference>
<evidence type="ECO:0000313" key="11">
    <source>
        <dbReference type="EMBL" id="KAK6915519.1"/>
    </source>
</evidence>
<dbReference type="Pfam" id="PF00083">
    <property type="entry name" value="Sugar_tr"/>
    <property type="match status" value="1"/>
</dbReference>
<dbReference type="InterPro" id="IPR020846">
    <property type="entry name" value="MFS_dom"/>
</dbReference>
<comment type="caution">
    <text evidence="11">The sequence shown here is derived from an EMBL/GenBank/DDBJ whole genome shotgun (WGS) entry which is preliminary data.</text>
</comment>
<dbReference type="Gene3D" id="1.20.1250.20">
    <property type="entry name" value="MFS general substrate transporter like domains"/>
    <property type="match status" value="1"/>
</dbReference>
<feature type="non-terminal residue" evidence="11">
    <location>
        <position position="421"/>
    </location>
</feature>
<dbReference type="GO" id="GO:0051119">
    <property type="term" value="F:sugar transmembrane transporter activity"/>
    <property type="evidence" value="ECO:0007669"/>
    <property type="project" value="InterPro"/>
</dbReference>
<evidence type="ECO:0000256" key="5">
    <source>
        <dbReference type="ARBA" id="ARBA00022597"/>
    </source>
</evidence>
<accession>A0AAN8UK29</accession>
<comment type="similarity">
    <text evidence="2">Belongs to the major facilitator superfamily. Sugar transporter (TC 2.A.1.1) family.</text>
</comment>
<feature type="transmembrane region" description="Helical" evidence="9">
    <location>
        <begin position="346"/>
        <end position="369"/>
    </location>
</feature>
<keyword evidence="12" id="KW-1185">Reference proteome</keyword>
<dbReference type="AlphaFoldDB" id="A0AAN8UK29"/>
<feature type="domain" description="Major facilitator superfamily (MFS) profile" evidence="10">
    <location>
        <begin position="1"/>
        <end position="399"/>
    </location>
</feature>
<evidence type="ECO:0000256" key="4">
    <source>
        <dbReference type="ARBA" id="ARBA00022475"/>
    </source>
</evidence>
<keyword evidence="5 11" id="KW-0762">Sugar transport</keyword>
<evidence type="ECO:0000256" key="6">
    <source>
        <dbReference type="ARBA" id="ARBA00022692"/>
    </source>
</evidence>
<feature type="transmembrane region" description="Helical" evidence="9">
    <location>
        <begin position="309"/>
        <end position="334"/>
    </location>
</feature>
<protein>
    <submittedName>
        <fullName evidence="11">Major facilitator, sugar transporter-like</fullName>
    </submittedName>
</protein>
<evidence type="ECO:0000256" key="8">
    <source>
        <dbReference type="ARBA" id="ARBA00023136"/>
    </source>
</evidence>
<dbReference type="Proteomes" id="UP001370490">
    <property type="component" value="Unassembled WGS sequence"/>
</dbReference>
<feature type="transmembrane region" description="Helical" evidence="9">
    <location>
        <begin position="209"/>
        <end position="228"/>
    </location>
</feature>
<dbReference type="PRINTS" id="PR00171">
    <property type="entry name" value="SUGRTRNSPORT"/>
</dbReference>
<feature type="transmembrane region" description="Helical" evidence="9">
    <location>
        <begin position="275"/>
        <end position="297"/>
    </location>
</feature>
<dbReference type="GO" id="GO:0005886">
    <property type="term" value="C:plasma membrane"/>
    <property type="evidence" value="ECO:0007669"/>
    <property type="project" value="UniProtKB-SubCell"/>
</dbReference>
<dbReference type="PROSITE" id="PS00216">
    <property type="entry name" value="SUGAR_TRANSPORT_1"/>
    <property type="match status" value="1"/>
</dbReference>